<keyword evidence="2 4" id="KW-0238">DNA-binding</keyword>
<accession>A0ABY1BLT4</accession>
<keyword evidence="1" id="KW-0805">Transcription regulation</keyword>
<sequence>MRYSEDHKAQTHQRIIEEAARLFRRDGVGATGLQPLMKTLGLTHGGFYAHFKSKDELVETALRHSVEQLSAPPQEAAEGEKPLATLISRYLSSAHRANPGEGCPLPTMSAELGQRGEPSPITDEMVRNRLAAIEAGLNGDHADEQSVLVLSAMVGALLLSRSVSDPELSDRLLKTTRRLLIKQHAEELPTHLG</sequence>
<name>A0ABY1BLT4_9PSED</name>
<evidence type="ECO:0000256" key="3">
    <source>
        <dbReference type="ARBA" id="ARBA00023163"/>
    </source>
</evidence>
<keyword evidence="7" id="KW-1185">Reference proteome</keyword>
<dbReference type="Gene3D" id="1.10.10.60">
    <property type="entry name" value="Homeodomain-like"/>
    <property type="match status" value="1"/>
</dbReference>
<dbReference type="RefSeq" id="WP_069518615.1">
    <property type="nucleotide sequence ID" value="NZ_FOFP01000016.1"/>
</dbReference>
<reference evidence="6 7" key="1">
    <citation type="submission" date="2016-10" db="EMBL/GenBank/DDBJ databases">
        <authorList>
            <person name="Varghese N."/>
            <person name="Submissions S."/>
        </authorList>
    </citation>
    <scope>NUCLEOTIDE SEQUENCE [LARGE SCALE GENOMIC DNA]</scope>
    <source>
        <strain evidence="6 7">CIP 109853</strain>
    </source>
</reference>
<protein>
    <submittedName>
        <fullName evidence="6">Transcriptional regulator, TetR family</fullName>
    </submittedName>
</protein>
<dbReference type="PROSITE" id="PS50977">
    <property type="entry name" value="HTH_TETR_2"/>
    <property type="match status" value="1"/>
</dbReference>
<evidence type="ECO:0000256" key="1">
    <source>
        <dbReference type="ARBA" id="ARBA00023015"/>
    </source>
</evidence>
<dbReference type="SUPFAM" id="SSF46689">
    <property type="entry name" value="Homeodomain-like"/>
    <property type="match status" value="1"/>
</dbReference>
<dbReference type="SUPFAM" id="SSF48498">
    <property type="entry name" value="Tetracyclin repressor-like, C-terminal domain"/>
    <property type="match status" value="1"/>
</dbReference>
<proteinExistence type="predicted"/>
<keyword evidence="3" id="KW-0804">Transcription</keyword>
<dbReference type="PRINTS" id="PR00455">
    <property type="entry name" value="HTHTETR"/>
</dbReference>
<evidence type="ECO:0000313" key="7">
    <source>
        <dbReference type="Proteomes" id="UP000198512"/>
    </source>
</evidence>
<dbReference type="Pfam" id="PF00440">
    <property type="entry name" value="TetR_N"/>
    <property type="match status" value="1"/>
</dbReference>
<comment type="caution">
    <text evidence="6">The sequence shown here is derived from an EMBL/GenBank/DDBJ whole genome shotgun (WGS) entry which is preliminary data.</text>
</comment>
<dbReference type="InterPro" id="IPR036271">
    <property type="entry name" value="Tet_transcr_reg_TetR-rel_C_sf"/>
</dbReference>
<evidence type="ECO:0000256" key="2">
    <source>
        <dbReference type="ARBA" id="ARBA00023125"/>
    </source>
</evidence>
<organism evidence="6 7">
    <name type="scientific">Pseudomonas cuatrocienegasensis</name>
    <dbReference type="NCBI Taxonomy" id="543360"/>
    <lineage>
        <taxon>Bacteria</taxon>
        <taxon>Pseudomonadati</taxon>
        <taxon>Pseudomonadota</taxon>
        <taxon>Gammaproteobacteria</taxon>
        <taxon>Pseudomonadales</taxon>
        <taxon>Pseudomonadaceae</taxon>
        <taxon>Pseudomonas</taxon>
    </lineage>
</organism>
<dbReference type="InterPro" id="IPR009057">
    <property type="entry name" value="Homeodomain-like_sf"/>
</dbReference>
<dbReference type="InterPro" id="IPR001647">
    <property type="entry name" value="HTH_TetR"/>
</dbReference>
<gene>
    <name evidence="6" type="ORF">SAMN05216600_11621</name>
</gene>
<dbReference type="PANTHER" id="PTHR47506">
    <property type="entry name" value="TRANSCRIPTIONAL REGULATORY PROTEIN"/>
    <property type="match status" value="1"/>
</dbReference>
<evidence type="ECO:0000313" key="6">
    <source>
        <dbReference type="EMBL" id="SER14692.1"/>
    </source>
</evidence>
<dbReference type="PANTHER" id="PTHR47506:SF7">
    <property type="entry name" value="TRANSCRIPTIONAL REGULATORY PROTEIN"/>
    <property type="match status" value="1"/>
</dbReference>
<evidence type="ECO:0000256" key="4">
    <source>
        <dbReference type="PROSITE-ProRule" id="PRU00335"/>
    </source>
</evidence>
<feature type="domain" description="HTH tetR-type" evidence="5">
    <location>
        <begin position="9"/>
        <end position="69"/>
    </location>
</feature>
<feature type="DNA-binding region" description="H-T-H motif" evidence="4">
    <location>
        <begin position="32"/>
        <end position="51"/>
    </location>
</feature>
<dbReference type="Gene3D" id="1.10.357.10">
    <property type="entry name" value="Tetracycline Repressor, domain 2"/>
    <property type="match status" value="1"/>
</dbReference>
<evidence type="ECO:0000259" key="5">
    <source>
        <dbReference type="PROSITE" id="PS50977"/>
    </source>
</evidence>
<dbReference type="EMBL" id="FOFP01000016">
    <property type="protein sequence ID" value="SER14692.1"/>
    <property type="molecule type" value="Genomic_DNA"/>
</dbReference>
<dbReference type="Proteomes" id="UP000198512">
    <property type="component" value="Unassembled WGS sequence"/>
</dbReference>